<name>K9YU27_DACS8</name>
<dbReference type="HOGENOM" id="CLU_055407_2_0_3"/>
<keyword evidence="4" id="KW-1185">Reference proteome</keyword>
<accession>K9YU27</accession>
<dbReference type="RefSeq" id="WP_015228854.1">
    <property type="nucleotide sequence ID" value="NC_019780.1"/>
</dbReference>
<dbReference type="InterPro" id="IPR022222">
    <property type="entry name" value="DUF3747"/>
</dbReference>
<feature type="domain" description="SLH" evidence="2">
    <location>
        <begin position="250"/>
        <end position="313"/>
    </location>
</feature>
<evidence type="ECO:0000313" key="3">
    <source>
        <dbReference type="EMBL" id="AFZ49845.1"/>
    </source>
</evidence>
<organism evidence="3 4">
    <name type="scientific">Dactylococcopsis salina (strain PCC 8305)</name>
    <name type="common">Myxobactron salinum</name>
    <dbReference type="NCBI Taxonomy" id="13035"/>
    <lineage>
        <taxon>Bacteria</taxon>
        <taxon>Bacillati</taxon>
        <taxon>Cyanobacteriota</taxon>
        <taxon>Cyanophyceae</taxon>
        <taxon>Nodosilineales</taxon>
        <taxon>Cymatolegaceae</taxon>
        <taxon>Dactylococcopsis</taxon>
    </lineage>
</organism>
<dbReference type="Proteomes" id="UP000010482">
    <property type="component" value="Chromosome"/>
</dbReference>
<dbReference type="InterPro" id="IPR051465">
    <property type="entry name" value="Cell_Envelope_Struct_Comp"/>
</dbReference>
<dbReference type="AlphaFoldDB" id="K9YU27"/>
<protein>
    <submittedName>
        <fullName evidence="3">S-layer protein</fullName>
    </submittedName>
</protein>
<dbReference type="PATRIC" id="fig|13035.3.peg.1285"/>
<reference evidence="3" key="1">
    <citation type="submission" date="2012-04" db="EMBL/GenBank/DDBJ databases">
        <title>Finished genome of Dactylococcopsis salina PCC 8305.</title>
        <authorList>
            <consortium name="US DOE Joint Genome Institute"/>
            <person name="Gugger M."/>
            <person name="Coursin T."/>
            <person name="Rippka R."/>
            <person name="Tandeau De Marsac N."/>
            <person name="Huntemann M."/>
            <person name="Wei C.-L."/>
            <person name="Han J."/>
            <person name="Detter J.C."/>
            <person name="Han C."/>
            <person name="Tapia R."/>
            <person name="Daligault H."/>
            <person name="Chen A."/>
            <person name="Krypides N."/>
            <person name="Mavromatis K."/>
            <person name="Markowitz V."/>
            <person name="Szeto E."/>
            <person name="Ivanova N."/>
            <person name="Ovchinnikova G."/>
            <person name="Pagani I."/>
            <person name="Pati A."/>
            <person name="Goodwin L."/>
            <person name="Peters L."/>
            <person name="Pitluck S."/>
            <person name="Woyke T."/>
            <person name="Kerfeld C."/>
        </authorList>
    </citation>
    <scope>NUCLEOTIDE SEQUENCE [LARGE SCALE GENOMIC DNA]</scope>
    <source>
        <strain evidence="3">PCC 8305</strain>
    </source>
</reference>
<keyword evidence="1" id="KW-0732">Signal</keyword>
<feature type="domain" description="SLH" evidence="2">
    <location>
        <begin position="320"/>
        <end position="386"/>
    </location>
</feature>
<evidence type="ECO:0000313" key="4">
    <source>
        <dbReference type="Proteomes" id="UP000010482"/>
    </source>
</evidence>
<evidence type="ECO:0000256" key="1">
    <source>
        <dbReference type="SAM" id="SignalP"/>
    </source>
</evidence>
<proteinExistence type="predicted"/>
<dbReference type="STRING" id="13035.Dacsa_1143"/>
<dbReference type="KEGG" id="dsl:Dacsa_1143"/>
<dbReference type="EMBL" id="CP003944">
    <property type="protein sequence ID" value="AFZ49845.1"/>
    <property type="molecule type" value="Genomic_DNA"/>
</dbReference>
<feature type="chain" id="PRO_5003938937" evidence="1">
    <location>
        <begin position="27"/>
        <end position="388"/>
    </location>
</feature>
<dbReference type="Pfam" id="PF12565">
    <property type="entry name" value="DUF3747"/>
    <property type="match status" value="1"/>
</dbReference>
<dbReference type="OrthoDB" id="9759810at2"/>
<sequence length="388" mass="42344">MRLKQFTASATATALATILTSQPSEAQTFGAKDVPQNDYVAVAAPFGQDNYQLLIIEQKSDEKACWSESGSNPVVVDPLLLNFNFSGICGRATDSNGYSIRIDGQDYGLDLLLQVVERNNELLLVGTPRGAQGEEVVVGSTNGMADGYLKIQLNPEWNFAKRTYEDRTLGHVYLAKTTGEQPIDVPFADVRRDIYREEIATAVSMGFVSGFQDNTFRPEAELTREQLVSIAIEALKAVPELNLTVSEQTNNAPYPDVNADRWSAGKIQWAKENDIVSGYPDGSFRPTQPVTRAELIAVENKVAQYARNQLGEMGDLPNTQNPISFSDTSNHWAADLVTQMSAYCGVASPLNELGTNFAPDQPAKRNYAAAATVRMLDCITDSEAVGLN</sequence>
<dbReference type="PANTHER" id="PTHR43308:SF5">
    <property type="entry name" value="S-LAYER PROTEIN _ PEPTIDOGLYCAN ENDO-BETA-N-ACETYLGLUCOSAMINIDASE"/>
    <property type="match status" value="1"/>
</dbReference>
<feature type="domain" description="SLH" evidence="2">
    <location>
        <begin position="182"/>
        <end position="245"/>
    </location>
</feature>
<evidence type="ECO:0000259" key="2">
    <source>
        <dbReference type="PROSITE" id="PS51272"/>
    </source>
</evidence>
<dbReference type="PANTHER" id="PTHR43308">
    <property type="entry name" value="OUTER MEMBRANE PROTEIN ALPHA-RELATED"/>
    <property type="match status" value="1"/>
</dbReference>
<dbReference type="eggNOG" id="COG3324">
    <property type="taxonomic scope" value="Bacteria"/>
</dbReference>
<feature type="signal peptide" evidence="1">
    <location>
        <begin position="1"/>
        <end position="26"/>
    </location>
</feature>
<gene>
    <name evidence="3" type="ORF">Dacsa_1143</name>
</gene>
<dbReference type="PROSITE" id="PS51272">
    <property type="entry name" value="SLH"/>
    <property type="match status" value="3"/>
</dbReference>
<dbReference type="InterPro" id="IPR001119">
    <property type="entry name" value="SLH_dom"/>
</dbReference>
<dbReference type="Pfam" id="PF00395">
    <property type="entry name" value="SLH"/>
    <property type="match status" value="2"/>
</dbReference>